<evidence type="ECO:0000256" key="5">
    <source>
        <dbReference type="ARBA" id="ARBA00022832"/>
    </source>
</evidence>
<evidence type="ECO:0000256" key="10">
    <source>
        <dbReference type="ARBA" id="ARBA00023136"/>
    </source>
</evidence>
<evidence type="ECO:0000256" key="8">
    <source>
        <dbReference type="ARBA" id="ARBA00023002"/>
    </source>
</evidence>
<dbReference type="GO" id="GO:0042761">
    <property type="term" value="P:very long-chain fatty acid biosynthetic process"/>
    <property type="evidence" value="ECO:0007669"/>
    <property type="project" value="EnsemblFungi"/>
</dbReference>
<evidence type="ECO:0000256" key="12">
    <source>
        <dbReference type="HAMAP-Rule" id="MF_03107"/>
    </source>
</evidence>
<keyword evidence="11 12" id="KW-0275">Fatty acid biosynthesis</keyword>
<dbReference type="Proteomes" id="UP000214365">
    <property type="component" value="Unassembled WGS sequence"/>
</dbReference>
<dbReference type="GO" id="GO:0141040">
    <property type="term" value="F:very-long-chain 3-oxoacyl-CoA reductase activity"/>
    <property type="evidence" value="ECO:0007669"/>
    <property type="project" value="UniProtKB-EC"/>
</dbReference>
<keyword evidence="4 12" id="KW-0256">Endoplasmic reticulum</keyword>
<dbReference type="Pfam" id="PF00106">
    <property type="entry name" value="adh_short"/>
    <property type="match status" value="1"/>
</dbReference>
<accession>A0A225AAU3</accession>
<evidence type="ECO:0000256" key="9">
    <source>
        <dbReference type="ARBA" id="ARBA00023098"/>
    </source>
</evidence>
<comment type="similarity">
    <text evidence="12">Belongs to the short-chain dehydrogenases/reductases (SDR) family.</text>
</comment>
<evidence type="ECO:0000256" key="1">
    <source>
        <dbReference type="ARBA" id="ARBA00005194"/>
    </source>
</evidence>
<dbReference type="RefSeq" id="XP_020117431.1">
    <property type="nucleotide sequence ID" value="XM_020262394.1"/>
</dbReference>
<feature type="transmembrane region" description="Helical" evidence="13">
    <location>
        <begin position="201"/>
        <end position="220"/>
    </location>
</feature>
<dbReference type="InterPro" id="IPR002347">
    <property type="entry name" value="SDR_fam"/>
</dbReference>
<evidence type="ECO:0000256" key="3">
    <source>
        <dbReference type="ARBA" id="ARBA00022692"/>
    </source>
</evidence>
<keyword evidence="8 12" id="KW-0560">Oxidoreductase</keyword>
<evidence type="ECO:0000313" key="14">
    <source>
        <dbReference type="EMBL" id="OKL57310.1"/>
    </source>
</evidence>
<feature type="active site" description="Proton acceptor" evidence="12">
    <location>
        <position position="220"/>
    </location>
</feature>
<comment type="function">
    <text evidence="12">Component of the microsomal membrane bound fatty acid elongation system, which produces the 26-carbon very long-chain fatty acids (VLCFA) from palmitate. Catalyzes the reduction of the 3-ketoacyl-CoA intermediate that is formed in each cycle of fatty acid elongation. VLCFAs serve as precursors for ceramide and sphingolipids.</text>
</comment>
<dbReference type="EMBL" id="LFMY01000012">
    <property type="protein sequence ID" value="OKL57310.1"/>
    <property type="molecule type" value="Genomic_DNA"/>
</dbReference>
<dbReference type="STRING" id="1441469.A0A225AAU3"/>
<dbReference type="PROSITE" id="PS00061">
    <property type="entry name" value="ADH_SHORT"/>
    <property type="match status" value="1"/>
</dbReference>
<dbReference type="UniPathway" id="UPA00094"/>
<proteinExistence type="inferred from homology"/>
<evidence type="ECO:0000256" key="2">
    <source>
        <dbReference type="ARBA" id="ARBA00022516"/>
    </source>
</evidence>
<organism evidence="14 15">
    <name type="scientific">Talaromyces atroroseus</name>
    <dbReference type="NCBI Taxonomy" id="1441469"/>
    <lineage>
        <taxon>Eukaryota</taxon>
        <taxon>Fungi</taxon>
        <taxon>Dikarya</taxon>
        <taxon>Ascomycota</taxon>
        <taxon>Pezizomycotina</taxon>
        <taxon>Eurotiomycetes</taxon>
        <taxon>Eurotiomycetidae</taxon>
        <taxon>Eurotiales</taxon>
        <taxon>Trichocomaceae</taxon>
        <taxon>Talaromyces</taxon>
        <taxon>Talaromyces sect. Trachyspermi</taxon>
    </lineage>
</organism>
<dbReference type="AlphaFoldDB" id="A0A225AAU3"/>
<keyword evidence="5 12" id="KW-0276">Fatty acid metabolism</keyword>
<dbReference type="GO" id="GO:0030497">
    <property type="term" value="P:fatty acid elongation"/>
    <property type="evidence" value="ECO:0007669"/>
    <property type="project" value="UniProtKB-UniRule"/>
</dbReference>
<dbReference type="CDD" id="cd05356">
    <property type="entry name" value="17beta-HSD1_like_SDR_c"/>
    <property type="match status" value="1"/>
</dbReference>
<gene>
    <name evidence="14" type="ORF">UA08_07494</name>
</gene>
<evidence type="ECO:0000256" key="6">
    <source>
        <dbReference type="ARBA" id="ARBA00022857"/>
    </source>
</evidence>
<sequence length="343" mass="37740">MHCLDNYLEKLTTFRAADMSHSQTALVFGLGVIGGAWILTQGLTFLRVLASLFVLPGKSLRSFGPKGSWALITGASDGLGKEFALQIARAGFNVVLVSRTESKLIALSDEIKAKNPTTQIKVLAMDFAENKDSDFKRLEALVQDLDIAILINNVGKSHSIPVPFNETPEDEMADIITINCFGTLRVTKIVTPGMIQRKRGLIMTMGSFGGLVPTPLLATYSGSKAFLQHWSSALGSELEPYGITVQLLQAHLITSSMSKIKRPSLLIPTPKAWVKSALSKIGRRGGSPHYYYTSCPYPSHGMMAWFITCVMGVYSSWILGYNRNMHVSIRKRALRKAEREKTK</sequence>
<keyword evidence="9 12" id="KW-0443">Lipid metabolism</keyword>
<keyword evidence="6 12" id="KW-0521">NADP</keyword>
<keyword evidence="2 12" id="KW-0444">Lipid biosynthesis</keyword>
<dbReference type="OrthoDB" id="5545019at2759"/>
<dbReference type="PIRSF" id="PIRSF000126">
    <property type="entry name" value="11-beta-HSD1"/>
    <property type="match status" value="1"/>
</dbReference>
<keyword evidence="10 12" id="KW-0472">Membrane</keyword>
<evidence type="ECO:0000256" key="13">
    <source>
        <dbReference type="SAM" id="Phobius"/>
    </source>
</evidence>
<dbReference type="InterPro" id="IPR020904">
    <property type="entry name" value="Sc_DH/Rdtase_CS"/>
</dbReference>
<feature type="transmembrane region" description="Helical" evidence="13">
    <location>
        <begin position="302"/>
        <end position="322"/>
    </location>
</feature>
<dbReference type="FunFam" id="3.40.50.720:FF:000317">
    <property type="entry name" value="Very-long-chain 3-oxoacyl-CoA reductase"/>
    <property type="match status" value="1"/>
</dbReference>
<dbReference type="InterPro" id="IPR036291">
    <property type="entry name" value="NAD(P)-bd_dom_sf"/>
</dbReference>
<dbReference type="PANTHER" id="PTHR43086">
    <property type="entry name" value="VERY-LONG-CHAIN 3-OXOOACYL-COA REDUCTASE"/>
    <property type="match status" value="1"/>
</dbReference>
<evidence type="ECO:0000256" key="4">
    <source>
        <dbReference type="ARBA" id="ARBA00022824"/>
    </source>
</evidence>
<keyword evidence="15" id="KW-1185">Reference proteome</keyword>
<dbReference type="EC" id="1.1.1.330" evidence="12"/>
<comment type="caution">
    <text evidence="14">The sequence shown here is derived from an EMBL/GenBank/DDBJ whole genome shotgun (WGS) entry which is preliminary data.</text>
</comment>
<evidence type="ECO:0000313" key="15">
    <source>
        <dbReference type="Proteomes" id="UP000214365"/>
    </source>
</evidence>
<dbReference type="PANTHER" id="PTHR43086:SF2">
    <property type="entry name" value="HYDROXYSTEROID DEHYDROGENASE-LIKE PROTEIN 1"/>
    <property type="match status" value="1"/>
</dbReference>
<comment type="catalytic activity">
    <reaction evidence="12">
        <text>a very-long-chain (3R)-3-hydroxyacyl-CoA + NADP(+) = a very-long-chain 3-oxoacyl-CoA + NADPH + H(+)</text>
        <dbReference type="Rhea" id="RHEA:48680"/>
        <dbReference type="ChEBI" id="CHEBI:15378"/>
        <dbReference type="ChEBI" id="CHEBI:57783"/>
        <dbReference type="ChEBI" id="CHEBI:58349"/>
        <dbReference type="ChEBI" id="CHEBI:85440"/>
        <dbReference type="ChEBI" id="CHEBI:90725"/>
        <dbReference type="EC" id="1.1.1.330"/>
    </reaction>
</comment>
<feature type="transmembrane region" description="Helical" evidence="13">
    <location>
        <begin position="25"/>
        <end position="55"/>
    </location>
</feature>
<dbReference type="SUPFAM" id="SSF51735">
    <property type="entry name" value="NAD(P)-binding Rossmann-fold domains"/>
    <property type="match status" value="1"/>
</dbReference>
<dbReference type="InterPro" id="IPR027533">
    <property type="entry name" value="3_ketoreductase_fungal"/>
</dbReference>
<protein>
    <recommendedName>
        <fullName evidence="12">Very-long-chain 3-oxoacyl-CoA reductase</fullName>
        <ecNumber evidence="12">1.1.1.330</ecNumber>
    </recommendedName>
    <alternativeName>
        <fullName evidence="12">3-ketoacyl-CoA reductase</fullName>
        <shortName evidence="12">3-ketoreductase</shortName>
        <shortName evidence="12">KAR</shortName>
    </alternativeName>
    <alternativeName>
        <fullName evidence="12">Microsomal beta-keto-reductase</fullName>
    </alternativeName>
</protein>
<dbReference type="GO" id="GO:0005789">
    <property type="term" value="C:endoplasmic reticulum membrane"/>
    <property type="evidence" value="ECO:0007669"/>
    <property type="project" value="UniProtKB-SubCell"/>
</dbReference>
<dbReference type="HAMAP" id="MF_03107">
    <property type="entry name" value="3_ketoreductase"/>
    <property type="match status" value="1"/>
</dbReference>
<feature type="binding site" evidence="12">
    <location>
        <position position="207"/>
    </location>
    <ligand>
        <name>substrate</name>
    </ligand>
</feature>
<evidence type="ECO:0000256" key="7">
    <source>
        <dbReference type="ARBA" id="ARBA00022989"/>
    </source>
</evidence>
<dbReference type="GeneID" id="31007250"/>
<reference evidence="14 15" key="1">
    <citation type="submission" date="2015-06" db="EMBL/GenBank/DDBJ databases">
        <title>Talaromyces atroroseus IBT 11181 draft genome.</title>
        <authorList>
            <person name="Rasmussen K.B."/>
            <person name="Rasmussen S."/>
            <person name="Petersen B."/>
            <person name="Sicheritz-Ponten T."/>
            <person name="Mortensen U.H."/>
            <person name="Thrane U."/>
        </authorList>
    </citation>
    <scope>NUCLEOTIDE SEQUENCE [LARGE SCALE GENOMIC DNA]</scope>
    <source>
        <strain evidence="14 15">IBT 11181</strain>
    </source>
</reference>
<comment type="subcellular location">
    <subcellularLocation>
        <location evidence="12">Endoplasmic reticulum membrane</location>
        <topology evidence="12">Single-pass membrane protein</topology>
    </subcellularLocation>
</comment>
<name>A0A225AAU3_TALAT</name>
<keyword evidence="3 12" id="KW-0812">Transmembrane</keyword>
<comment type="pathway">
    <text evidence="1">Lipid metabolism; fatty acid biosynthesis.</text>
</comment>
<dbReference type="GO" id="GO:0045703">
    <property type="term" value="F:ketoreductase activity"/>
    <property type="evidence" value="ECO:0007669"/>
    <property type="project" value="UniProtKB-UniRule"/>
</dbReference>
<dbReference type="Gene3D" id="3.40.50.720">
    <property type="entry name" value="NAD(P)-binding Rossmann-like Domain"/>
    <property type="match status" value="1"/>
</dbReference>
<dbReference type="GO" id="GO:0030148">
    <property type="term" value="P:sphingolipid biosynthetic process"/>
    <property type="evidence" value="ECO:0007669"/>
    <property type="project" value="EnsemblFungi"/>
</dbReference>
<keyword evidence="7 12" id="KW-1133">Transmembrane helix</keyword>
<dbReference type="PRINTS" id="PR00081">
    <property type="entry name" value="GDHRDH"/>
</dbReference>
<evidence type="ECO:0000256" key="11">
    <source>
        <dbReference type="ARBA" id="ARBA00023160"/>
    </source>
</evidence>